<reference evidence="1 2" key="1">
    <citation type="journal article" date="2012" name="J. Bacteriol.">
        <title>Complete genome sequence of the anaerobic perchlorate-reducing bacterium Azospira suillum strain PS.</title>
        <authorList>
            <person name="Byrne-Bailey K.G."/>
            <person name="Coates J.D."/>
        </authorList>
    </citation>
    <scope>NUCLEOTIDE SEQUENCE [LARGE SCALE GENOMIC DNA]</scope>
    <source>
        <strain evidence="2">ATCC BAA-33 / DSM 13638 / PS</strain>
    </source>
</reference>
<dbReference type="Proteomes" id="UP000005633">
    <property type="component" value="Chromosome"/>
</dbReference>
<dbReference type="RefSeq" id="WP_014235312.1">
    <property type="nucleotide sequence ID" value="NC_016616.1"/>
</dbReference>
<proteinExistence type="predicted"/>
<dbReference type="EMBL" id="CP003153">
    <property type="protein sequence ID" value="AEV24610.1"/>
    <property type="molecule type" value="Genomic_DNA"/>
</dbReference>
<dbReference type="STRING" id="640081.Dsui_0190"/>
<name>G8QMN0_AZOOP</name>
<dbReference type="KEGG" id="dsu:Dsui_0190"/>
<accession>G8QMN0</accession>
<evidence type="ECO:0000313" key="2">
    <source>
        <dbReference type="Proteomes" id="UP000005633"/>
    </source>
</evidence>
<sequence length="66" mass="7694">MSAPQPPRCTLARLIAEPMNKDAVKRDGWQQHKILVVALDDDRLGMIDREFVRQIGERLYGPKRHR</sequence>
<dbReference type="AlphaFoldDB" id="G8QMN0"/>
<gene>
    <name evidence="1" type="ordered locus">Dsui_0190</name>
</gene>
<dbReference type="eggNOG" id="ENOG503305P">
    <property type="taxonomic scope" value="Bacteria"/>
</dbReference>
<organism evidence="1 2">
    <name type="scientific">Azospira oryzae (strain ATCC BAA-33 / DSM 13638 / PS)</name>
    <name type="common">Dechlorosoma suillum</name>
    <dbReference type="NCBI Taxonomy" id="640081"/>
    <lineage>
        <taxon>Bacteria</taxon>
        <taxon>Pseudomonadati</taxon>
        <taxon>Pseudomonadota</taxon>
        <taxon>Betaproteobacteria</taxon>
        <taxon>Rhodocyclales</taxon>
        <taxon>Rhodocyclaceae</taxon>
        <taxon>Azospira</taxon>
    </lineage>
</organism>
<protein>
    <submittedName>
        <fullName evidence="1">Uncharacterized protein</fullName>
    </submittedName>
</protein>
<dbReference type="OrthoDB" id="5805078at2"/>
<evidence type="ECO:0000313" key="1">
    <source>
        <dbReference type="EMBL" id="AEV24610.1"/>
    </source>
</evidence>
<dbReference type="HOGENOM" id="CLU_2754184_0_0_4"/>